<dbReference type="Pfam" id="PF17164">
    <property type="entry name" value="DUF5122"/>
    <property type="match status" value="6"/>
</dbReference>
<feature type="region of interest" description="Disordered" evidence="1">
    <location>
        <begin position="609"/>
        <end position="644"/>
    </location>
</feature>
<feature type="domain" description="DUF11" evidence="2">
    <location>
        <begin position="585"/>
        <end position="699"/>
    </location>
</feature>
<feature type="region of interest" description="Disordered" evidence="1">
    <location>
        <begin position="677"/>
        <end position="729"/>
    </location>
</feature>
<evidence type="ECO:0000259" key="2">
    <source>
        <dbReference type="Pfam" id="PF01345"/>
    </source>
</evidence>
<dbReference type="RefSeq" id="WP_181656362.1">
    <property type="nucleotide sequence ID" value="NZ_JACEHE010000002.1"/>
</dbReference>
<accession>A0A7W0DI80</accession>
<reference evidence="3 4" key="1">
    <citation type="submission" date="2020-07" db="EMBL/GenBank/DDBJ databases">
        <title>Streptomyces isolated from Indian soil.</title>
        <authorList>
            <person name="Mandal S."/>
            <person name="Maiti P.K."/>
        </authorList>
    </citation>
    <scope>NUCLEOTIDE SEQUENCE [LARGE SCALE GENOMIC DNA]</scope>
    <source>
        <strain evidence="3 4">PSKA28</strain>
    </source>
</reference>
<dbReference type="GO" id="GO:0005975">
    <property type="term" value="P:carbohydrate metabolic process"/>
    <property type="evidence" value="ECO:0007669"/>
    <property type="project" value="UniProtKB-ARBA"/>
</dbReference>
<dbReference type="AlphaFoldDB" id="A0A7W0DI80"/>
<dbReference type="Gene3D" id="2.80.10.50">
    <property type="match status" value="3"/>
</dbReference>
<dbReference type="EMBL" id="JACEHE010000002">
    <property type="protein sequence ID" value="MBA2945460.1"/>
    <property type="molecule type" value="Genomic_DNA"/>
</dbReference>
<sequence length="729" mass="73210">MAMPTVFSDLLFAFRRRARRATGRQRSRNSRAGAVAVLSAVLVLFCPGVALAAPGDLDPTFDTDGKVTTDFAGRFDQANGVVVQPDGKIVTAGQSSTFAGGDFALARYNTDGSLDTSFDTDGRVTTDFGGNDGANGVVVQPDGKIVAAGFAATDGTDFALARYNTDGSLDTSFDTDGKVTTDFTLNGPANDVALGLALQDDGKIVAAGNSNSGGSIDFALARYDIDGSLDTDFDVDGKVTTDFAGGQDRANAVVVQADGRIVAAGQGESGGDGFDFALARYDIDGSLDTDFDADGTVTTDFGGTDNGRGVALQTDGKIVAAGTSDSGGSSDFALARYDIDGSLDTDFDADGTVTTDFGGTDNARGVVVQTDGKIVAAGTSDSGDGGDFALARYNSNGSLDTSFGTGGTVTTDFGGTDEAHAVALQTDGKIIAAGLSAPGEALDFALARYEGGVAPVGVDVSVTKTGPATVELGDQVSYTVTVTNNSTTDSATNVTLADTVTGPGQLVSATPSQGTCTTTSTSASCALGSLGPGASATVTVVVEPTATGTISDTATAQATEPDPEPDNNTDTATTTVEDAPPAGVDVSVTKTGPATAKLGQNISYTVTVTNNSTTDPATDVTLDDTLTGPGRLVSATPSQGTCTTTPTSASCALGILDSGASATVTVVVEPTARGTISDTATAQATEPDPEPDNNTDTATTTVKKKKCPPYDHKGCKKPGKPKPWDALVG</sequence>
<dbReference type="InterPro" id="IPR013783">
    <property type="entry name" value="Ig-like_fold"/>
</dbReference>
<organism evidence="3 4">
    <name type="scientific">Streptomyces himalayensis subsp. himalayensis</name>
    <dbReference type="NCBI Taxonomy" id="2756131"/>
    <lineage>
        <taxon>Bacteria</taxon>
        <taxon>Bacillati</taxon>
        <taxon>Actinomycetota</taxon>
        <taxon>Actinomycetes</taxon>
        <taxon>Kitasatosporales</taxon>
        <taxon>Streptomycetaceae</taxon>
        <taxon>Streptomyces</taxon>
        <taxon>Streptomyces himalayensis</taxon>
    </lineage>
</organism>
<dbReference type="PANTHER" id="PTHR42754:SF1">
    <property type="entry name" value="LIPOPROTEIN"/>
    <property type="match status" value="1"/>
</dbReference>
<evidence type="ECO:0000313" key="4">
    <source>
        <dbReference type="Proteomes" id="UP000545761"/>
    </source>
</evidence>
<dbReference type="NCBIfam" id="TIGR02608">
    <property type="entry name" value="delta_60_rpt"/>
    <property type="match status" value="8"/>
</dbReference>
<dbReference type="SUPFAM" id="SSF75011">
    <property type="entry name" value="3-carboxy-cis,cis-mucoante lactonizing enzyme"/>
    <property type="match status" value="1"/>
</dbReference>
<dbReference type="Gene3D" id="2.60.40.10">
    <property type="entry name" value="Immunoglobulins"/>
    <property type="match status" value="2"/>
</dbReference>
<gene>
    <name evidence="3" type="ORF">H1D24_06385</name>
</gene>
<dbReference type="InterPro" id="IPR001434">
    <property type="entry name" value="OmcB-like_DUF11"/>
</dbReference>
<feature type="domain" description="DUF11" evidence="2">
    <location>
        <begin position="459"/>
        <end position="573"/>
    </location>
</feature>
<dbReference type="NCBIfam" id="TIGR01451">
    <property type="entry name" value="B_ant_repeat"/>
    <property type="match status" value="2"/>
</dbReference>
<protein>
    <submittedName>
        <fullName evidence="3">DUF11 domain-containing protein</fullName>
    </submittedName>
</protein>
<feature type="region of interest" description="Disordered" evidence="1">
    <location>
        <begin position="549"/>
        <end position="583"/>
    </location>
</feature>
<evidence type="ECO:0000256" key="1">
    <source>
        <dbReference type="SAM" id="MobiDB-lite"/>
    </source>
</evidence>
<dbReference type="InterPro" id="IPR013431">
    <property type="entry name" value="Delta_60_rpt"/>
</dbReference>
<dbReference type="Pfam" id="PF01345">
    <property type="entry name" value="DUF11"/>
    <property type="match status" value="2"/>
</dbReference>
<comment type="caution">
    <text evidence="3">The sequence shown here is derived from an EMBL/GenBank/DDBJ whole genome shotgun (WGS) entry which is preliminary data.</text>
</comment>
<name>A0A7W0DI80_9ACTN</name>
<evidence type="ECO:0000313" key="3">
    <source>
        <dbReference type="EMBL" id="MBA2945460.1"/>
    </source>
</evidence>
<dbReference type="InterPro" id="IPR047589">
    <property type="entry name" value="DUF11_rpt"/>
</dbReference>
<dbReference type="Proteomes" id="UP000545761">
    <property type="component" value="Unassembled WGS sequence"/>
</dbReference>
<proteinExistence type="predicted"/>
<feature type="compositionally biased region" description="Low complexity" evidence="1">
    <location>
        <begin position="634"/>
        <end position="644"/>
    </location>
</feature>
<dbReference type="PANTHER" id="PTHR42754">
    <property type="entry name" value="ENDOGLUCANASE"/>
    <property type="match status" value="1"/>
</dbReference>